<dbReference type="GO" id="GO:0043916">
    <property type="term" value="F:DNA-7-methylguanine glycosylase activity"/>
    <property type="evidence" value="ECO:0007669"/>
    <property type="project" value="TreeGrafter"/>
</dbReference>
<name>A0AAN8V1Y6_9MAGN</name>
<keyword evidence="1" id="KW-0227">DNA damage</keyword>
<organism evidence="3 4">
    <name type="scientific">Dillenia turbinata</name>
    <dbReference type="NCBI Taxonomy" id="194707"/>
    <lineage>
        <taxon>Eukaryota</taxon>
        <taxon>Viridiplantae</taxon>
        <taxon>Streptophyta</taxon>
        <taxon>Embryophyta</taxon>
        <taxon>Tracheophyta</taxon>
        <taxon>Spermatophyta</taxon>
        <taxon>Magnoliopsida</taxon>
        <taxon>eudicotyledons</taxon>
        <taxon>Gunneridae</taxon>
        <taxon>Pentapetalae</taxon>
        <taxon>Dilleniales</taxon>
        <taxon>Dilleniaceae</taxon>
        <taxon>Dillenia</taxon>
    </lineage>
</organism>
<dbReference type="GO" id="GO:0006285">
    <property type="term" value="P:base-excision repair, AP site formation"/>
    <property type="evidence" value="ECO:0007669"/>
    <property type="project" value="TreeGrafter"/>
</dbReference>
<dbReference type="InterPro" id="IPR011257">
    <property type="entry name" value="DNA_glycosylase"/>
</dbReference>
<dbReference type="Proteomes" id="UP001370490">
    <property type="component" value="Unassembled WGS sequence"/>
</dbReference>
<dbReference type="AlphaFoldDB" id="A0AAN8V1Y6"/>
<evidence type="ECO:0000313" key="3">
    <source>
        <dbReference type="EMBL" id="KAK6922146.1"/>
    </source>
</evidence>
<dbReference type="Gene3D" id="1.10.340.30">
    <property type="entry name" value="Hypothetical protein, domain 2"/>
    <property type="match status" value="1"/>
</dbReference>
<dbReference type="PANTHER" id="PTHR43003">
    <property type="entry name" value="DNA-3-METHYLADENINE GLYCOSYLASE"/>
    <property type="match status" value="1"/>
</dbReference>
<accession>A0AAN8V1Y6</accession>
<sequence>MLLKMEKKFGNKKLMPNDDQITNLPRQKKLWHRGFSRKKADNLEDLAQKYKIGILSDSKILGMGDKSLSTMVNMVKGIGPCSGHMFVIFSLHRPNVLPINDVGEERCLVSL</sequence>
<protein>
    <submittedName>
        <fullName evidence="3">Uncharacterized protein</fullName>
    </submittedName>
</protein>
<evidence type="ECO:0000256" key="1">
    <source>
        <dbReference type="ARBA" id="ARBA00022763"/>
    </source>
</evidence>
<dbReference type="EMBL" id="JBAMMX010000019">
    <property type="protein sequence ID" value="KAK6922146.1"/>
    <property type="molecule type" value="Genomic_DNA"/>
</dbReference>
<dbReference type="GO" id="GO:0005634">
    <property type="term" value="C:nucleus"/>
    <property type="evidence" value="ECO:0007669"/>
    <property type="project" value="TreeGrafter"/>
</dbReference>
<comment type="caution">
    <text evidence="3">The sequence shown here is derived from an EMBL/GenBank/DDBJ whole genome shotgun (WGS) entry which is preliminary data.</text>
</comment>
<keyword evidence="4" id="KW-1185">Reference proteome</keyword>
<dbReference type="InterPro" id="IPR051912">
    <property type="entry name" value="Alkylbase_DNA_Glycosylase/TA"/>
</dbReference>
<evidence type="ECO:0000256" key="2">
    <source>
        <dbReference type="ARBA" id="ARBA00023204"/>
    </source>
</evidence>
<gene>
    <name evidence="3" type="ORF">RJ641_012653</name>
</gene>
<dbReference type="GO" id="GO:0006307">
    <property type="term" value="P:DNA alkylation repair"/>
    <property type="evidence" value="ECO:0007669"/>
    <property type="project" value="TreeGrafter"/>
</dbReference>
<keyword evidence="2" id="KW-0234">DNA repair</keyword>
<dbReference type="SUPFAM" id="SSF48150">
    <property type="entry name" value="DNA-glycosylase"/>
    <property type="match status" value="1"/>
</dbReference>
<dbReference type="PANTHER" id="PTHR43003:SF5">
    <property type="entry name" value="DNA-3-METHYLADENINE GLYCOSYLASE"/>
    <property type="match status" value="1"/>
</dbReference>
<dbReference type="GO" id="GO:0008725">
    <property type="term" value="F:DNA-3-methyladenine glycosylase activity"/>
    <property type="evidence" value="ECO:0007669"/>
    <property type="project" value="TreeGrafter"/>
</dbReference>
<dbReference type="GO" id="GO:0032131">
    <property type="term" value="F:alkylated DNA binding"/>
    <property type="evidence" value="ECO:0007669"/>
    <property type="project" value="TreeGrafter"/>
</dbReference>
<dbReference type="GO" id="GO:0032993">
    <property type="term" value="C:protein-DNA complex"/>
    <property type="evidence" value="ECO:0007669"/>
    <property type="project" value="TreeGrafter"/>
</dbReference>
<evidence type="ECO:0000313" key="4">
    <source>
        <dbReference type="Proteomes" id="UP001370490"/>
    </source>
</evidence>
<proteinExistence type="predicted"/>
<reference evidence="3 4" key="1">
    <citation type="submission" date="2023-12" db="EMBL/GenBank/DDBJ databases">
        <title>A high-quality genome assembly for Dillenia turbinata (Dilleniales).</title>
        <authorList>
            <person name="Chanderbali A."/>
        </authorList>
    </citation>
    <scope>NUCLEOTIDE SEQUENCE [LARGE SCALE GENOMIC DNA]</scope>
    <source>
        <strain evidence="3">LSX21</strain>
        <tissue evidence="3">Leaf</tissue>
    </source>
</reference>